<proteinExistence type="predicted"/>
<feature type="transmembrane region" description="Helical" evidence="2">
    <location>
        <begin position="46"/>
        <end position="65"/>
    </location>
</feature>
<evidence type="ECO:0000313" key="3">
    <source>
        <dbReference type="EMBL" id="ATC63726.1"/>
    </source>
</evidence>
<accession>A0A290QBW7</accession>
<protein>
    <submittedName>
        <fullName evidence="3">Uncharacterized protein</fullName>
    </submittedName>
</protein>
<dbReference type="AlphaFoldDB" id="A0A290QBW7"/>
<keyword evidence="2" id="KW-1133">Transmembrane helix</keyword>
<evidence type="ECO:0000256" key="2">
    <source>
        <dbReference type="SAM" id="Phobius"/>
    </source>
</evidence>
<evidence type="ECO:0000256" key="1">
    <source>
        <dbReference type="SAM" id="MobiDB-lite"/>
    </source>
</evidence>
<reference evidence="3 4" key="1">
    <citation type="submission" date="2017-09" db="EMBL/GenBank/DDBJ databases">
        <title>Complete genome sequence of Verrucomicrobial strain HZ-65, isolated from freshwater.</title>
        <authorList>
            <person name="Choi A."/>
        </authorList>
    </citation>
    <scope>NUCLEOTIDE SEQUENCE [LARGE SCALE GENOMIC DNA]</scope>
    <source>
        <strain evidence="3 4">HZ-65</strain>
    </source>
</reference>
<keyword evidence="2" id="KW-0812">Transmembrane</keyword>
<name>A0A290QBW7_9BACT</name>
<dbReference type="EMBL" id="CP023344">
    <property type="protein sequence ID" value="ATC63726.1"/>
    <property type="molecule type" value="Genomic_DNA"/>
</dbReference>
<organism evidence="3 4">
    <name type="scientific">Nibricoccus aquaticus</name>
    <dbReference type="NCBI Taxonomy" id="2576891"/>
    <lineage>
        <taxon>Bacteria</taxon>
        <taxon>Pseudomonadati</taxon>
        <taxon>Verrucomicrobiota</taxon>
        <taxon>Opitutia</taxon>
        <taxon>Opitutales</taxon>
        <taxon>Opitutaceae</taxon>
        <taxon>Nibricoccus</taxon>
    </lineage>
</organism>
<sequence>MLLLATTALEKIKDVPPMFWVKVAVALVGFIVAVIVIQKVWHMNKLALALIIFVVGGILSFSWVYKRNEPAFMTWLIEPIANSGFFPTEGGSELRNINEDGTKAKKAPVPAPAKK</sequence>
<dbReference type="Proteomes" id="UP000217265">
    <property type="component" value="Chromosome"/>
</dbReference>
<evidence type="ECO:0000313" key="4">
    <source>
        <dbReference type="Proteomes" id="UP000217265"/>
    </source>
</evidence>
<dbReference type="RefSeq" id="WP_096055358.1">
    <property type="nucleotide sequence ID" value="NZ_CP023344.1"/>
</dbReference>
<dbReference type="KEGG" id="vbh:CMV30_07040"/>
<keyword evidence="4" id="KW-1185">Reference proteome</keyword>
<gene>
    <name evidence="3" type="ORF">CMV30_07040</name>
</gene>
<keyword evidence="2" id="KW-0472">Membrane</keyword>
<feature type="region of interest" description="Disordered" evidence="1">
    <location>
        <begin position="92"/>
        <end position="115"/>
    </location>
</feature>
<feature type="transmembrane region" description="Helical" evidence="2">
    <location>
        <begin position="19"/>
        <end position="37"/>
    </location>
</feature>
<dbReference type="OrthoDB" id="197906at2"/>